<dbReference type="SUPFAM" id="SSF140459">
    <property type="entry name" value="PE/PPE dimer-like"/>
    <property type="match status" value="1"/>
</dbReference>
<evidence type="ECO:0000313" key="3">
    <source>
        <dbReference type="EMBL" id="EFD44191.2"/>
    </source>
</evidence>
<feature type="chain" id="PRO_5040242598" evidence="1">
    <location>
        <begin position="28"/>
        <end position="157"/>
    </location>
</feature>
<dbReference type="InterPro" id="IPR000084">
    <property type="entry name" value="PE-PGRS_N"/>
</dbReference>
<dbReference type="Proteomes" id="UP000005088">
    <property type="component" value="Unassembled WGS sequence"/>
</dbReference>
<name>A0A9P2M4Q7_MYCTX</name>
<dbReference type="EMBL" id="GG663503">
    <property type="protein sequence ID" value="EFD44191.2"/>
    <property type="molecule type" value="Genomic_DNA"/>
</dbReference>
<accession>A0A9P2M4Q7</accession>
<dbReference type="InterPro" id="IPR038332">
    <property type="entry name" value="PPE_sf"/>
</dbReference>
<organism evidence="3 4">
    <name type="scientific">Mycobacterium tuberculosis variant africanum K85</name>
    <dbReference type="NCBI Taxonomy" id="611304"/>
    <lineage>
        <taxon>Bacteria</taxon>
        <taxon>Bacillati</taxon>
        <taxon>Actinomycetota</taxon>
        <taxon>Actinomycetes</taxon>
        <taxon>Mycobacteriales</taxon>
        <taxon>Mycobacteriaceae</taxon>
        <taxon>Mycobacterium</taxon>
        <taxon>Mycobacterium tuberculosis complex</taxon>
    </lineage>
</organism>
<dbReference type="Pfam" id="PF00934">
    <property type="entry name" value="PE"/>
    <property type="match status" value="1"/>
</dbReference>
<gene>
    <name evidence="3" type="ORF">TBOG_03026</name>
</gene>
<dbReference type="Gene3D" id="1.10.287.850">
    <property type="entry name" value="HP0062-like domain"/>
    <property type="match status" value="1"/>
</dbReference>
<protein>
    <submittedName>
        <fullName evidence="3">Pe-pgrs family protein</fullName>
    </submittedName>
</protein>
<evidence type="ECO:0000256" key="1">
    <source>
        <dbReference type="SAM" id="SignalP"/>
    </source>
</evidence>
<feature type="domain" description="PE" evidence="2">
    <location>
        <begin position="4"/>
        <end position="93"/>
    </location>
</feature>
<evidence type="ECO:0000259" key="2">
    <source>
        <dbReference type="Pfam" id="PF00934"/>
    </source>
</evidence>
<feature type="signal peptide" evidence="1">
    <location>
        <begin position="1"/>
        <end position="27"/>
    </location>
</feature>
<reference evidence="4" key="1">
    <citation type="submission" date="2009-03" db="EMBL/GenBank/DDBJ databases">
        <title>The Genome Sequence of Mycobacterium africanum strain K85 (originally listed here as Mycobacterium tuberculosis).</title>
        <authorList>
            <consortium name="The Broad Institute Genome Sequencing Platform"/>
            <person name="Small P."/>
            <person name="Gagneaux S."/>
            <person name="Hopewell P."/>
            <person name="Young S.K."/>
            <person name="Kodira C.D."/>
            <person name="Zeng Q."/>
            <person name="Koehrsen M."/>
            <person name="Alvarado L."/>
            <person name="Berlin A."/>
            <person name="Borenstein D."/>
            <person name="Chen Z."/>
            <person name="Engels R."/>
            <person name="Freedman E."/>
            <person name="Gellesch M."/>
            <person name="Goldberg J."/>
            <person name="Griggs A."/>
            <person name="Gujja S."/>
            <person name="Heiman D."/>
            <person name="Hepburn T."/>
            <person name="Howarth C."/>
            <person name="Jen D."/>
            <person name="Larson L."/>
            <person name="Lewis B."/>
            <person name="Mehta T."/>
            <person name="Park D."/>
            <person name="Pearson M."/>
            <person name="Roberts A."/>
            <person name="Saif S."/>
            <person name="Shea T."/>
            <person name="Shenoy N."/>
            <person name="Sisk P."/>
            <person name="Stolte C."/>
            <person name="Sykes S."/>
            <person name="Walk T."/>
            <person name="White J."/>
            <person name="Yandava C."/>
            <person name="Nusbaum C."/>
            <person name="Galagan J."/>
            <person name="Birren B."/>
        </authorList>
    </citation>
    <scope>NUCLEOTIDE SEQUENCE [LARGE SCALE GENOMIC DNA]</scope>
    <source>
        <strain evidence="4">K85</strain>
    </source>
</reference>
<evidence type="ECO:0000313" key="4">
    <source>
        <dbReference type="Proteomes" id="UP000005088"/>
    </source>
</evidence>
<dbReference type="AlphaFoldDB" id="A0A9P2M4Q7"/>
<keyword evidence="1" id="KW-0732">Signal</keyword>
<sequence length="157" mass="15077">MSLVIATPQLLATAALDLASIGSQVSAANAAAAMPTTEVVAAAADEVSAAIAGLFGAHARQYQALSVQVAAFHEQFVQALTAAAGRYASTEAAVERSLLGAVNAPTEALLGRPLIGNGADGTAPGQPGAAGGLLFGNGGNGAAGGFGRPAAAEARPG</sequence>
<proteinExistence type="predicted"/>